<keyword evidence="7" id="KW-1185">Reference proteome</keyword>
<feature type="transmembrane region" description="Helical" evidence="5">
    <location>
        <begin position="6"/>
        <end position="27"/>
    </location>
</feature>
<feature type="transmembrane region" description="Helical" evidence="5">
    <location>
        <begin position="96"/>
        <end position="119"/>
    </location>
</feature>
<evidence type="ECO:0000256" key="4">
    <source>
        <dbReference type="ARBA" id="ARBA00023136"/>
    </source>
</evidence>
<dbReference type="PANTHER" id="PTHR30249">
    <property type="entry name" value="PUTATIVE SEROTONIN TRANSPORTER"/>
    <property type="match status" value="1"/>
</dbReference>
<protein>
    <submittedName>
        <fullName evidence="6">LrgB family protein</fullName>
    </submittedName>
</protein>
<evidence type="ECO:0000313" key="6">
    <source>
        <dbReference type="EMBL" id="MDT0603393.1"/>
    </source>
</evidence>
<keyword evidence="4 5" id="KW-0472">Membrane</keyword>
<evidence type="ECO:0000256" key="3">
    <source>
        <dbReference type="ARBA" id="ARBA00022989"/>
    </source>
</evidence>
<feature type="transmembrane region" description="Helical" evidence="5">
    <location>
        <begin position="34"/>
        <end position="53"/>
    </location>
</feature>
<dbReference type="RefSeq" id="WP_311579480.1">
    <property type="nucleotide sequence ID" value="NZ_JAVRIF010000003.1"/>
</dbReference>
<dbReference type="Pfam" id="PF04172">
    <property type="entry name" value="LrgB"/>
    <property type="match status" value="1"/>
</dbReference>
<evidence type="ECO:0000256" key="2">
    <source>
        <dbReference type="ARBA" id="ARBA00022692"/>
    </source>
</evidence>
<dbReference type="EMBL" id="JAVRIF010000003">
    <property type="protein sequence ID" value="MDT0603393.1"/>
    <property type="molecule type" value="Genomic_DNA"/>
</dbReference>
<evidence type="ECO:0000256" key="5">
    <source>
        <dbReference type="SAM" id="Phobius"/>
    </source>
</evidence>
<evidence type="ECO:0000256" key="1">
    <source>
        <dbReference type="ARBA" id="ARBA00004141"/>
    </source>
</evidence>
<proteinExistence type="predicted"/>
<keyword evidence="3 5" id="KW-1133">Transmembrane helix</keyword>
<name>A0ABU3A0J4_9GAMM</name>
<keyword evidence="2 5" id="KW-0812">Transmembrane</keyword>
<dbReference type="Proteomes" id="UP001266357">
    <property type="component" value="Unassembled WGS sequence"/>
</dbReference>
<comment type="subcellular location">
    <subcellularLocation>
        <location evidence="1">Membrane</location>
        <topology evidence="1">Multi-pass membrane protein</topology>
    </subcellularLocation>
</comment>
<organism evidence="6 7">
    <name type="scientific">Thalassotalea castellviae</name>
    <dbReference type="NCBI Taxonomy" id="3075612"/>
    <lineage>
        <taxon>Bacteria</taxon>
        <taxon>Pseudomonadati</taxon>
        <taxon>Pseudomonadota</taxon>
        <taxon>Gammaproteobacteria</taxon>
        <taxon>Alteromonadales</taxon>
        <taxon>Colwelliaceae</taxon>
        <taxon>Thalassotalea</taxon>
    </lineage>
</organism>
<gene>
    <name evidence="6" type="ORF">RM573_07270</name>
</gene>
<dbReference type="PANTHER" id="PTHR30249:SF0">
    <property type="entry name" value="PLASTIDAL GLYCOLATE_GLYCERATE TRANSLOCATOR 1, CHLOROPLASTIC"/>
    <property type="match status" value="1"/>
</dbReference>
<dbReference type="InterPro" id="IPR007300">
    <property type="entry name" value="CidB/LrgB"/>
</dbReference>
<comment type="caution">
    <text evidence="6">The sequence shown here is derived from an EMBL/GenBank/DDBJ whole genome shotgun (WGS) entry which is preliminary data.</text>
</comment>
<feature type="transmembrane region" description="Helical" evidence="5">
    <location>
        <begin position="65"/>
        <end position="84"/>
    </location>
</feature>
<feature type="transmembrane region" description="Helical" evidence="5">
    <location>
        <begin position="150"/>
        <end position="171"/>
    </location>
</feature>
<accession>A0ABU3A0J4</accession>
<feature type="transmembrane region" description="Helical" evidence="5">
    <location>
        <begin position="207"/>
        <end position="228"/>
    </location>
</feature>
<reference evidence="6 7" key="1">
    <citation type="submission" date="2023-09" db="EMBL/GenBank/DDBJ databases">
        <authorList>
            <person name="Rey-Velasco X."/>
        </authorList>
    </citation>
    <scope>NUCLEOTIDE SEQUENCE [LARGE SCALE GENOMIC DNA]</scope>
    <source>
        <strain evidence="6 7">W431</strain>
    </source>
</reference>
<evidence type="ECO:0000313" key="7">
    <source>
        <dbReference type="Proteomes" id="UP001266357"/>
    </source>
</evidence>
<sequence length="236" mass="25699">MIDLSLLTDVLLYSGLTLAVYHSFVRLQQKTGKIWLNPMLLCIFVLIFMITSFEIDFQQYRQSTSILSNLLEPAVIALGFPLYQHLNSMKSQWKQIVSFLTISISLLLSISYILTMLLIKSPSIAVSLSFKSITTPVGIALTEQLNGNSAITAFAIILAGLFGAIFGIKWLTFIKVSSPKAQGLAIGTASHALGTATVSQLSYQHAAYSSLALIISATITAIVSPSLIHQLDLLLF</sequence>